<feature type="transmembrane region" description="Helical" evidence="1">
    <location>
        <begin position="388"/>
        <end position="405"/>
    </location>
</feature>
<comment type="caution">
    <text evidence="3">The sequence shown here is derived from an EMBL/GenBank/DDBJ whole genome shotgun (WGS) entry which is preliminary data.</text>
</comment>
<feature type="transmembrane region" description="Helical" evidence="1">
    <location>
        <begin position="108"/>
        <end position="128"/>
    </location>
</feature>
<evidence type="ECO:0000313" key="4">
    <source>
        <dbReference type="Proteomes" id="UP000177947"/>
    </source>
</evidence>
<dbReference type="InterPro" id="IPR038731">
    <property type="entry name" value="RgtA/B/C-like"/>
</dbReference>
<protein>
    <recommendedName>
        <fullName evidence="2">Glycosyltransferase RgtA/B/C/D-like domain-containing protein</fullName>
    </recommendedName>
</protein>
<evidence type="ECO:0000259" key="2">
    <source>
        <dbReference type="Pfam" id="PF13231"/>
    </source>
</evidence>
<feature type="transmembrane region" description="Helical" evidence="1">
    <location>
        <begin position="241"/>
        <end position="259"/>
    </location>
</feature>
<accession>A0A1F5C7W6</accession>
<dbReference type="Pfam" id="PF13231">
    <property type="entry name" value="PMT_2"/>
    <property type="match status" value="1"/>
</dbReference>
<feature type="transmembrane region" description="Helical" evidence="1">
    <location>
        <begin position="468"/>
        <end position="490"/>
    </location>
</feature>
<keyword evidence="1" id="KW-1133">Transmembrane helix</keyword>
<keyword evidence="1" id="KW-0472">Membrane</keyword>
<dbReference type="Proteomes" id="UP000177947">
    <property type="component" value="Unassembled WGS sequence"/>
</dbReference>
<feature type="domain" description="Glycosyltransferase RgtA/B/C/D-like" evidence="2">
    <location>
        <begin position="112"/>
        <end position="217"/>
    </location>
</feature>
<name>A0A1F5C7W6_9BACT</name>
<evidence type="ECO:0000256" key="1">
    <source>
        <dbReference type="SAM" id="Phobius"/>
    </source>
</evidence>
<dbReference type="AlphaFoldDB" id="A0A1F5C7W6"/>
<feature type="transmembrane region" description="Helical" evidence="1">
    <location>
        <begin position="417"/>
        <end position="438"/>
    </location>
</feature>
<dbReference type="EMBL" id="MEYQ01000023">
    <property type="protein sequence ID" value="OGD38945.1"/>
    <property type="molecule type" value="Genomic_DNA"/>
</dbReference>
<feature type="transmembrane region" description="Helical" evidence="1">
    <location>
        <begin position="7"/>
        <end position="27"/>
    </location>
</feature>
<feature type="transmembrane region" description="Helical" evidence="1">
    <location>
        <begin position="140"/>
        <end position="158"/>
    </location>
</feature>
<sequence>MFERKFTNILACALLGIMLILAVASMWNDSVIMDESPHIAAGYSYLKYKDMRLNPEHPPLIKDIAALPLQFMDLKFPNDGKAWKENINDQWVLGSQFLYESGNNPDKIIFWGRIGPILIMLLLGFYIFKWTLEEFGDKTALMALTLYVFSPTILAHGRFVTTDIGATAGIFISIYYFVKFLRNKTPKFFILASLAFGFAILAKFSTFLLIPFLGLLALLYGYIQTDAPFKEKIWRSFKHGVMSVSIISAGFIFVVWPIYQWHTWNYPAERQKADTIFNLGSFGNRLFADPIIWMSDKPILRPFAQYGHGFLMVTQRATGGNTTYYLGEVSSAGWKSYFLIVYLIKEPLAKHIMILIAIYGFIKLFIANTKRRHEEPSMFTALIHWAKNNYHEVAMLGFIILYWLVTLRSNLNIGVRHIIPTFPFVYVLISAEINKWAILKNEIIDLSKFPFKAIGNVIGSYLKIFSRYALIAILLFWYAIATIFTFPYFLAYFNELIGGPKNGYRYVVDSNLDWGQDLKRLTQYVEKNKINKIGVEYFGGGSPRYYLGEKYDQWQSSKGPYHGYFAISATLLQNAHGKPAPGFIMKPEDTYSWLKDKKPITTIGHSIFVYRLD</sequence>
<proteinExistence type="predicted"/>
<reference evidence="3 4" key="1">
    <citation type="journal article" date="2016" name="Nat. Commun.">
        <title>Thousands of microbial genomes shed light on interconnected biogeochemical processes in an aquifer system.</title>
        <authorList>
            <person name="Anantharaman K."/>
            <person name="Brown C.T."/>
            <person name="Hug L.A."/>
            <person name="Sharon I."/>
            <person name="Castelle C.J."/>
            <person name="Probst A.J."/>
            <person name="Thomas B.C."/>
            <person name="Singh A."/>
            <person name="Wilkins M.J."/>
            <person name="Karaoz U."/>
            <person name="Brodie E.L."/>
            <person name="Williams K.H."/>
            <person name="Hubbard S.S."/>
            <person name="Banfield J.F."/>
        </authorList>
    </citation>
    <scope>NUCLEOTIDE SEQUENCE [LARGE SCALE GENOMIC DNA]</scope>
</reference>
<feature type="transmembrane region" description="Helical" evidence="1">
    <location>
        <begin position="164"/>
        <end position="181"/>
    </location>
</feature>
<feature type="transmembrane region" description="Helical" evidence="1">
    <location>
        <begin position="188"/>
        <end position="204"/>
    </location>
</feature>
<keyword evidence="1" id="KW-0812">Transmembrane</keyword>
<gene>
    <name evidence="3" type="ORF">A2907_01545</name>
</gene>
<feature type="transmembrane region" description="Helical" evidence="1">
    <location>
        <begin position="348"/>
        <end position="367"/>
    </location>
</feature>
<organism evidence="3 4">
    <name type="scientific">Candidatus Azambacteria bacterium RIFCSPLOWO2_01_FULL_37_9</name>
    <dbReference type="NCBI Taxonomy" id="1797297"/>
    <lineage>
        <taxon>Bacteria</taxon>
        <taxon>Candidatus Azamiibacteriota</taxon>
    </lineage>
</organism>
<evidence type="ECO:0000313" key="3">
    <source>
        <dbReference type="EMBL" id="OGD38945.1"/>
    </source>
</evidence>